<reference evidence="2 3" key="1">
    <citation type="submission" date="2024-09" db="EMBL/GenBank/DDBJ databases">
        <title>Novel species of the genus Pelomonas and Roseateles isolated from streams.</title>
        <authorList>
            <person name="Lu H."/>
        </authorList>
    </citation>
    <scope>NUCLEOTIDE SEQUENCE [LARGE SCALE GENOMIC DNA]</scope>
    <source>
        <strain evidence="2 3">BYS96W</strain>
    </source>
</reference>
<keyword evidence="1" id="KW-0732">Signal</keyword>
<dbReference type="Proteomes" id="UP001606305">
    <property type="component" value="Unassembled WGS sequence"/>
</dbReference>
<gene>
    <name evidence="2" type="ORF">ACG00X_17165</name>
</gene>
<name>A0ABW7G9H4_9BURK</name>
<evidence type="ECO:0000256" key="1">
    <source>
        <dbReference type="SAM" id="SignalP"/>
    </source>
</evidence>
<proteinExistence type="predicted"/>
<feature type="chain" id="PRO_5046755786" evidence="1">
    <location>
        <begin position="25"/>
        <end position="111"/>
    </location>
</feature>
<protein>
    <submittedName>
        <fullName evidence="2">Cysteine rich repeat-containing protein</fullName>
    </submittedName>
</protein>
<dbReference type="Pfam" id="PF00839">
    <property type="entry name" value="Cys_rich_FGFR"/>
    <property type="match status" value="1"/>
</dbReference>
<dbReference type="RefSeq" id="WP_394489673.1">
    <property type="nucleotide sequence ID" value="NZ_JBIGIA010000013.1"/>
</dbReference>
<dbReference type="EMBL" id="JBIGIA010000013">
    <property type="protein sequence ID" value="MFG6458573.1"/>
    <property type="molecule type" value="Genomic_DNA"/>
</dbReference>
<accession>A0ABW7G9H4</accession>
<evidence type="ECO:0000313" key="2">
    <source>
        <dbReference type="EMBL" id="MFG6458573.1"/>
    </source>
</evidence>
<sequence>MKMSTLTTLSVLLAGLLGAGTALAADREAAQACRADFKKFCDGVRPGGGRGAQCLKQHEAELSEGCKTAMAGAARCVEKLREVCGSAGDAEARKACAKAHASELGGCKDAG</sequence>
<keyword evidence="3" id="KW-1185">Reference proteome</keyword>
<feature type="signal peptide" evidence="1">
    <location>
        <begin position="1"/>
        <end position="24"/>
    </location>
</feature>
<dbReference type="InterPro" id="IPR001893">
    <property type="entry name" value="Cys-rich_GLG1_repeat"/>
</dbReference>
<organism evidence="2 3">
    <name type="scientific">Pelomonas nitida</name>
    <dbReference type="NCBI Taxonomy" id="3299027"/>
    <lineage>
        <taxon>Bacteria</taxon>
        <taxon>Pseudomonadati</taxon>
        <taxon>Pseudomonadota</taxon>
        <taxon>Betaproteobacteria</taxon>
        <taxon>Burkholderiales</taxon>
        <taxon>Sphaerotilaceae</taxon>
        <taxon>Roseateles</taxon>
    </lineage>
</organism>
<comment type="caution">
    <text evidence="2">The sequence shown here is derived from an EMBL/GenBank/DDBJ whole genome shotgun (WGS) entry which is preliminary data.</text>
</comment>
<evidence type="ECO:0000313" key="3">
    <source>
        <dbReference type="Proteomes" id="UP001606305"/>
    </source>
</evidence>